<feature type="region of interest" description="Disordered" evidence="1">
    <location>
        <begin position="1"/>
        <end position="33"/>
    </location>
</feature>
<keyword evidence="2" id="KW-1133">Transmembrane helix</keyword>
<dbReference type="Pfam" id="PF15248">
    <property type="entry name" value="DUF4587"/>
    <property type="match status" value="1"/>
</dbReference>
<dbReference type="InParanoid" id="A0A672HVP6"/>
<feature type="domain" description="DUF4587" evidence="3">
    <location>
        <begin position="69"/>
        <end position="100"/>
    </location>
</feature>
<evidence type="ECO:0000256" key="2">
    <source>
        <dbReference type="SAM" id="Phobius"/>
    </source>
</evidence>
<reference evidence="4" key="2">
    <citation type="submission" date="2025-08" db="UniProtKB">
        <authorList>
            <consortium name="Ensembl"/>
        </authorList>
    </citation>
    <scope>IDENTIFICATION</scope>
</reference>
<dbReference type="Ensembl" id="ENSSFAT00005034170.1">
    <property type="protein sequence ID" value="ENSSFAP00005033009.1"/>
    <property type="gene ID" value="ENSSFAG00005016703.1"/>
</dbReference>
<evidence type="ECO:0000313" key="4">
    <source>
        <dbReference type="Ensembl" id="ENSSFAP00005033009.1"/>
    </source>
</evidence>
<reference evidence="4" key="3">
    <citation type="submission" date="2025-09" db="UniProtKB">
        <authorList>
            <consortium name="Ensembl"/>
        </authorList>
    </citation>
    <scope>IDENTIFICATION</scope>
</reference>
<feature type="transmembrane region" description="Helical" evidence="2">
    <location>
        <begin position="57"/>
        <end position="76"/>
    </location>
</feature>
<sequence>MLTAAPSPSGFNTTVSSTVASGPTDLPGTVLPGNTIRQHQRRYITKIRLSSACARSMLAFVCLCVFVLDMVELMLMQNAQMHQIIMHNMMLNAMPPMVLAHDKPRANAVYHHHHFGPTPTAPHLPPINYSTYAPGSPLASGGPADGQASLFHHATAPVTLPPL</sequence>
<reference evidence="4" key="1">
    <citation type="submission" date="2019-06" db="EMBL/GenBank/DDBJ databases">
        <authorList>
            <consortium name="Wellcome Sanger Institute Data Sharing"/>
        </authorList>
    </citation>
    <scope>NUCLEOTIDE SEQUENCE [LARGE SCALE GENOMIC DNA]</scope>
</reference>
<evidence type="ECO:0000313" key="5">
    <source>
        <dbReference type="Proteomes" id="UP000472267"/>
    </source>
</evidence>
<protein>
    <recommendedName>
        <fullName evidence="3">DUF4587 domain-containing protein</fullName>
    </recommendedName>
</protein>
<dbReference type="InterPro" id="IPR027904">
    <property type="entry name" value="DUF4587"/>
</dbReference>
<accession>A0A672HVP6</accession>
<evidence type="ECO:0000259" key="3">
    <source>
        <dbReference type="Pfam" id="PF15248"/>
    </source>
</evidence>
<feature type="compositionally biased region" description="Polar residues" evidence="1">
    <location>
        <begin position="9"/>
        <end position="21"/>
    </location>
</feature>
<keyword evidence="2" id="KW-0812">Transmembrane</keyword>
<organism evidence="4 5">
    <name type="scientific">Salarias fasciatus</name>
    <name type="common">Jewelled blenny</name>
    <name type="synonym">Blennius fasciatus</name>
    <dbReference type="NCBI Taxonomy" id="181472"/>
    <lineage>
        <taxon>Eukaryota</taxon>
        <taxon>Metazoa</taxon>
        <taxon>Chordata</taxon>
        <taxon>Craniata</taxon>
        <taxon>Vertebrata</taxon>
        <taxon>Euteleostomi</taxon>
        <taxon>Actinopterygii</taxon>
        <taxon>Neopterygii</taxon>
        <taxon>Teleostei</taxon>
        <taxon>Neoteleostei</taxon>
        <taxon>Acanthomorphata</taxon>
        <taxon>Ovalentaria</taxon>
        <taxon>Blenniimorphae</taxon>
        <taxon>Blenniiformes</taxon>
        <taxon>Blennioidei</taxon>
        <taxon>Blenniidae</taxon>
        <taxon>Salariinae</taxon>
        <taxon>Salarias</taxon>
    </lineage>
</organism>
<evidence type="ECO:0000256" key="1">
    <source>
        <dbReference type="SAM" id="MobiDB-lite"/>
    </source>
</evidence>
<name>A0A672HVP6_SALFA</name>
<proteinExistence type="predicted"/>
<dbReference type="AlphaFoldDB" id="A0A672HVP6"/>
<keyword evidence="2" id="KW-0472">Membrane</keyword>
<dbReference type="Proteomes" id="UP000472267">
    <property type="component" value="Chromosome 19"/>
</dbReference>
<keyword evidence="5" id="KW-1185">Reference proteome</keyword>